<dbReference type="AlphaFoldDB" id="A0A4V2Z384"/>
<dbReference type="Proteomes" id="UP000294850">
    <property type="component" value="Unassembled WGS sequence"/>
</dbReference>
<feature type="signal peptide" evidence="1">
    <location>
        <begin position="1"/>
        <end position="20"/>
    </location>
</feature>
<protein>
    <recommendedName>
        <fullName evidence="2">DUF6973 domain-containing protein</fullName>
    </recommendedName>
</protein>
<proteinExistence type="predicted"/>
<evidence type="ECO:0000313" key="4">
    <source>
        <dbReference type="Proteomes" id="UP000294850"/>
    </source>
</evidence>
<dbReference type="RefSeq" id="WP_131961073.1">
    <property type="nucleotide sequence ID" value="NZ_SMFL01000011.1"/>
</dbReference>
<dbReference type="Pfam" id="PF22322">
    <property type="entry name" value="DUF6973"/>
    <property type="match status" value="1"/>
</dbReference>
<gene>
    <name evidence="3" type="ORF">E0F88_25340</name>
</gene>
<keyword evidence="1" id="KW-0732">Signal</keyword>
<evidence type="ECO:0000256" key="1">
    <source>
        <dbReference type="SAM" id="SignalP"/>
    </source>
</evidence>
<accession>A0A4V2Z384</accession>
<dbReference type="OrthoDB" id="1496068at2"/>
<dbReference type="InterPro" id="IPR054246">
    <property type="entry name" value="DUF6973"/>
</dbReference>
<feature type="chain" id="PRO_5020754121" description="DUF6973 domain-containing protein" evidence="1">
    <location>
        <begin position="21"/>
        <end position="352"/>
    </location>
</feature>
<keyword evidence="4" id="KW-1185">Reference proteome</keyword>
<dbReference type="EMBL" id="SMFL01000011">
    <property type="protein sequence ID" value="TDE11748.1"/>
    <property type="molecule type" value="Genomic_DNA"/>
</dbReference>
<organism evidence="3 4">
    <name type="scientific">Dyadobacter psychrotolerans</name>
    <dbReference type="NCBI Taxonomy" id="2541721"/>
    <lineage>
        <taxon>Bacteria</taxon>
        <taxon>Pseudomonadati</taxon>
        <taxon>Bacteroidota</taxon>
        <taxon>Cytophagia</taxon>
        <taxon>Cytophagales</taxon>
        <taxon>Spirosomataceae</taxon>
        <taxon>Dyadobacter</taxon>
    </lineage>
</organism>
<feature type="domain" description="DUF6973" evidence="2">
    <location>
        <begin position="182"/>
        <end position="294"/>
    </location>
</feature>
<sequence>MNFTLRKSHLLLLFALNFIACDTEIPEQSVRMEAEIFEFKGEKVVVPTNFPKGLFSQSAEDFDLYYAKMSGSKTGRISGDEKVIDGNELSNILEANLKNYPKVNYDQDISENDLNRIFKDFPGITTKEQALSKVELIFEYYNTLCKKDVVDDVIYFEQNDKGNGRVAGISPSSLTVPERNHLISNPAYAERYRAAANYADSLTLNAYYSEDDDRKGNAFKHSVWNALAIRYILKGVPTNENQAIDFVQDGTSKHEMDDNGNQIKNRKAAMDLHNNMSARQWMEINTKWGIGFLRKMPDEQEIINTMMSRANSSGRHEMVDILNWHGGDNDNTWNNLYNNMYSPNEHLVHIEP</sequence>
<reference evidence="3 4" key="1">
    <citation type="submission" date="2019-03" db="EMBL/GenBank/DDBJ databases">
        <title>Dyadobacter AR-3-6 sp. nov., isolated from arctic soil.</title>
        <authorList>
            <person name="Chaudhary D.K."/>
        </authorList>
    </citation>
    <scope>NUCLEOTIDE SEQUENCE [LARGE SCALE GENOMIC DNA]</scope>
    <source>
        <strain evidence="3 4">AR-3-6</strain>
    </source>
</reference>
<evidence type="ECO:0000259" key="2">
    <source>
        <dbReference type="Pfam" id="PF22322"/>
    </source>
</evidence>
<comment type="caution">
    <text evidence="3">The sequence shown here is derived from an EMBL/GenBank/DDBJ whole genome shotgun (WGS) entry which is preliminary data.</text>
</comment>
<name>A0A4V2Z384_9BACT</name>
<evidence type="ECO:0000313" key="3">
    <source>
        <dbReference type="EMBL" id="TDE11748.1"/>
    </source>
</evidence>